<dbReference type="GO" id="GO:0009055">
    <property type="term" value="F:electron transfer activity"/>
    <property type="evidence" value="ECO:0007669"/>
    <property type="project" value="InterPro"/>
</dbReference>
<protein>
    <submittedName>
        <fullName evidence="6">Cb-type cytochrome C oxidase subunit II</fullName>
        <ecNumber evidence="6">1.9.3.1</ecNumber>
    </submittedName>
</protein>
<keyword evidence="3 4" id="KW-0408">Iron</keyword>
<feature type="domain" description="Cytochrome c" evidence="5">
    <location>
        <begin position="47"/>
        <end position="155"/>
    </location>
</feature>
<dbReference type="KEGG" id="hms:HMU11400"/>
<dbReference type="Proteomes" id="UP000001522">
    <property type="component" value="Chromosome"/>
</dbReference>
<accession>D3UIS0</accession>
<proteinExistence type="predicted"/>
<dbReference type="AlphaFoldDB" id="D3UIS0"/>
<gene>
    <name evidence="6" type="primary">ccoO</name>
    <name evidence="6" type="ordered locus">HMU11400</name>
</gene>
<dbReference type="PROSITE" id="PS51007">
    <property type="entry name" value="CYTC"/>
    <property type="match status" value="1"/>
</dbReference>
<evidence type="ECO:0000256" key="2">
    <source>
        <dbReference type="ARBA" id="ARBA00022723"/>
    </source>
</evidence>
<dbReference type="SUPFAM" id="SSF46626">
    <property type="entry name" value="Cytochrome c"/>
    <property type="match status" value="1"/>
</dbReference>
<dbReference type="GO" id="GO:0046872">
    <property type="term" value="F:metal ion binding"/>
    <property type="evidence" value="ECO:0007669"/>
    <property type="project" value="UniProtKB-KW"/>
</dbReference>
<name>D3UIS0_HELM1</name>
<organism evidence="6 7">
    <name type="scientific">Helicobacter mustelae (strain ATCC 43772 / CCUG 25715 / CIP 103759 / LMG 18044 / NCTC 12198 / R85-136P)</name>
    <name type="common">Campylobacter mustelae</name>
    <dbReference type="NCBI Taxonomy" id="679897"/>
    <lineage>
        <taxon>Bacteria</taxon>
        <taxon>Pseudomonadati</taxon>
        <taxon>Campylobacterota</taxon>
        <taxon>Epsilonproteobacteria</taxon>
        <taxon>Campylobacterales</taxon>
        <taxon>Helicobacteraceae</taxon>
        <taxon>Helicobacter</taxon>
    </lineage>
</organism>
<dbReference type="RefSeq" id="WP_013023464.1">
    <property type="nucleotide sequence ID" value="NC_013949.1"/>
</dbReference>
<dbReference type="InterPro" id="IPR009056">
    <property type="entry name" value="Cyt_c-like_dom"/>
</dbReference>
<evidence type="ECO:0000256" key="4">
    <source>
        <dbReference type="PROSITE-ProRule" id="PRU00433"/>
    </source>
</evidence>
<evidence type="ECO:0000256" key="1">
    <source>
        <dbReference type="ARBA" id="ARBA00022617"/>
    </source>
</evidence>
<keyword evidence="7" id="KW-1185">Reference proteome</keyword>
<dbReference type="HOGENOM" id="CLU_050647_1_0_7"/>
<evidence type="ECO:0000256" key="3">
    <source>
        <dbReference type="ARBA" id="ARBA00023004"/>
    </source>
</evidence>
<dbReference type="EC" id="1.9.3.1" evidence="6"/>
<evidence type="ECO:0000313" key="6">
    <source>
        <dbReference type="EMBL" id="CBG40395.1"/>
    </source>
</evidence>
<dbReference type="eggNOG" id="COG2993">
    <property type="taxonomic scope" value="Bacteria"/>
</dbReference>
<dbReference type="GO" id="GO:0020037">
    <property type="term" value="F:heme binding"/>
    <property type="evidence" value="ECO:0007669"/>
    <property type="project" value="InterPro"/>
</dbReference>
<dbReference type="GO" id="GO:0016491">
    <property type="term" value="F:oxidoreductase activity"/>
    <property type="evidence" value="ECO:0007669"/>
    <property type="project" value="UniProtKB-KW"/>
</dbReference>
<dbReference type="Pfam" id="PF02433">
    <property type="entry name" value="FixO"/>
    <property type="match status" value="1"/>
</dbReference>
<dbReference type="NCBIfam" id="TIGR00781">
    <property type="entry name" value="ccoO"/>
    <property type="match status" value="1"/>
</dbReference>
<dbReference type="EMBL" id="FN555004">
    <property type="protein sequence ID" value="CBG40395.1"/>
    <property type="molecule type" value="Genomic_DNA"/>
</dbReference>
<dbReference type="InterPro" id="IPR003468">
    <property type="entry name" value="Cyt_c_oxidase_monohaem-su/FixO"/>
</dbReference>
<dbReference type="STRING" id="679897.HMU11400"/>
<keyword evidence="6" id="KW-0560">Oxidoreductase</keyword>
<reference evidence="6 7" key="1">
    <citation type="journal article" date="2010" name="BMC Genomics">
        <title>Comparative genomics and proteomics of Helicobacter mustelae, an ulcerogenic and carcinogenic gastric pathogen.</title>
        <authorList>
            <person name="O'Toole P.W."/>
            <person name="Snelling W.J."/>
            <person name="Canchaya C."/>
            <person name="Forde B.M."/>
            <person name="Hardie K.R."/>
            <person name="Josenhans C."/>
            <person name="Graham R.L.J."/>
            <person name="McMullan G."/>
            <person name="Parkhill J."/>
            <person name="Belda E."/>
            <person name="Bentley S.D."/>
        </authorList>
    </citation>
    <scope>NUCLEOTIDE SEQUENCE [LARGE SCALE GENOMIC DNA]</scope>
    <source>
        <strain evidence="7">ATCC 43772 / LMG 18044 / NCTC 12198 / 12198</strain>
    </source>
</reference>
<dbReference type="InterPro" id="IPR036909">
    <property type="entry name" value="Cyt_c-like_dom_sf"/>
</dbReference>
<evidence type="ECO:0000259" key="5">
    <source>
        <dbReference type="PROSITE" id="PS51007"/>
    </source>
</evidence>
<dbReference type="Gene3D" id="1.10.760.10">
    <property type="entry name" value="Cytochrome c-like domain"/>
    <property type="match status" value="1"/>
</dbReference>
<dbReference type="NCBIfam" id="NF011055">
    <property type="entry name" value="PRK14487.1"/>
    <property type="match status" value="1"/>
</dbReference>
<keyword evidence="2 4" id="KW-0479">Metal-binding</keyword>
<keyword evidence="1 4" id="KW-0349">Heme</keyword>
<evidence type="ECO:0000313" key="7">
    <source>
        <dbReference type="Proteomes" id="UP000001522"/>
    </source>
</evidence>
<sequence length="226" mass="25804">MFSWLEKNPFFFTIAFLLVFSVAGIVEVLPDFTKSARPIEGLRPYTVLETAGRQVYIKEGCYNCHSQLIRPFQSEVDRYGAYSLSGEYAYDRPFLWGSKRTGPDLHRIGDSRSTDWHNNHMWDPHSVVPGSIMPAYKHLYKKDVDFDTAYAEALTQKKVFNVPYDTEGGVKLGDLEEAKKQYMQEAAAIVQDMKNEKVKAAFEKGEVREIVALIAYLNSLGKRVTK</sequence>